<gene>
    <name evidence="2" type="primary">LOC111017948</name>
</gene>
<name>A0A6J1D724_MOMCH</name>
<dbReference type="GeneID" id="111017948"/>
<evidence type="ECO:0000313" key="1">
    <source>
        <dbReference type="Proteomes" id="UP000504603"/>
    </source>
</evidence>
<proteinExistence type="predicted"/>
<dbReference type="RefSeq" id="XP_022149538.1">
    <property type="nucleotide sequence ID" value="XM_022293846.1"/>
</dbReference>
<evidence type="ECO:0000313" key="2">
    <source>
        <dbReference type="RefSeq" id="XP_022149538.1"/>
    </source>
</evidence>
<reference evidence="2" key="1">
    <citation type="submission" date="2025-08" db="UniProtKB">
        <authorList>
            <consortium name="RefSeq"/>
        </authorList>
    </citation>
    <scope>IDENTIFICATION</scope>
    <source>
        <strain evidence="2">OHB3-1</strain>
    </source>
</reference>
<keyword evidence="1" id="KW-1185">Reference proteome</keyword>
<accession>A0A6J1D724</accession>
<dbReference type="KEGG" id="mcha:111017948"/>
<sequence>MQAKKEEEEGNGQGQLEKRVNTVEYWTSAGQGQEQRNNVQIVHHVHPQSHPSPYATSGGVLAGAAAAIANTLQSAKDAISRK</sequence>
<dbReference type="AlphaFoldDB" id="A0A6J1D724"/>
<organism evidence="1 2">
    <name type="scientific">Momordica charantia</name>
    <name type="common">Bitter gourd</name>
    <name type="synonym">Balsam pear</name>
    <dbReference type="NCBI Taxonomy" id="3673"/>
    <lineage>
        <taxon>Eukaryota</taxon>
        <taxon>Viridiplantae</taxon>
        <taxon>Streptophyta</taxon>
        <taxon>Embryophyta</taxon>
        <taxon>Tracheophyta</taxon>
        <taxon>Spermatophyta</taxon>
        <taxon>Magnoliopsida</taxon>
        <taxon>eudicotyledons</taxon>
        <taxon>Gunneridae</taxon>
        <taxon>Pentapetalae</taxon>
        <taxon>rosids</taxon>
        <taxon>fabids</taxon>
        <taxon>Cucurbitales</taxon>
        <taxon>Cucurbitaceae</taxon>
        <taxon>Momordiceae</taxon>
        <taxon>Momordica</taxon>
    </lineage>
</organism>
<dbReference type="Proteomes" id="UP000504603">
    <property type="component" value="Unplaced"/>
</dbReference>
<protein>
    <submittedName>
        <fullName evidence="2">Uncharacterized protein LOC111017948</fullName>
    </submittedName>
</protein>